<feature type="domain" description="CCT" evidence="4">
    <location>
        <begin position="221"/>
        <end position="263"/>
    </location>
</feature>
<evidence type="ECO:0000256" key="1">
    <source>
        <dbReference type="ARBA" id="ARBA00004123"/>
    </source>
</evidence>
<dbReference type="InterPro" id="IPR010402">
    <property type="entry name" value="CCT_domain"/>
</dbReference>
<keyword evidence="2 3" id="KW-0539">Nucleus</keyword>
<gene>
    <name evidence="5" type="ORF">Adt_10069</name>
</gene>
<dbReference type="AlphaFoldDB" id="A0ABD1UIY3"/>
<dbReference type="EMBL" id="JBFOLK010000003">
    <property type="protein sequence ID" value="KAL2525015.1"/>
    <property type="molecule type" value="Genomic_DNA"/>
</dbReference>
<comment type="caution">
    <text evidence="5">The sequence shown here is derived from an EMBL/GenBank/DDBJ whole genome shotgun (WGS) entry which is preliminary data.</text>
</comment>
<comment type="subcellular location">
    <subcellularLocation>
        <location evidence="1 3">Nucleus</location>
    </subcellularLocation>
</comment>
<evidence type="ECO:0000256" key="3">
    <source>
        <dbReference type="PROSITE-ProRule" id="PRU00357"/>
    </source>
</evidence>
<dbReference type="Pfam" id="PF06203">
    <property type="entry name" value="CCT"/>
    <property type="match status" value="1"/>
</dbReference>
<protein>
    <submittedName>
        <fullName evidence="5">CCT motif family protein</fullName>
    </submittedName>
</protein>
<name>A0ABD1UIY3_9LAMI</name>
<proteinExistence type="predicted"/>
<organism evidence="5 6">
    <name type="scientific">Abeliophyllum distichum</name>
    <dbReference type="NCBI Taxonomy" id="126358"/>
    <lineage>
        <taxon>Eukaryota</taxon>
        <taxon>Viridiplantae</taxon>
        <taxon>Streptophyta</taxon>
        <taxon>Embryophyta</taxon>
        <taxon>Tracheophyta</taxon>
        <taxon>Spermatophyta</taxon>
        <taxon>Magnoliopsida</taxon>
        <taxon>eudicotyledons</taxon>
        <taxon>Gunneridae</taxon>
        <taxon>Pentapetalae</taxon>
        <taxon>asterids</taxon>
        <taxon>lamiids</taxon>
        <taxon>Lamiales</taxon>
        <taxon>Oleaceae</taxon>
        <taxon>Forsythieae</taxon>
        <taxon>Abeliophyllum</taxon>
    </lineage>
</organism>
<dbReference type="GO" id="GO:0005634">
    <property type="term" value="C:nucleus"/>
    <property type="evidence" value="ECO:0007669"/>
    <property type="project" value="UniProtKB-SubCell"/>
</dbReference>
<sequence length="318" mass="36640">MSSDLFVFDNFFSDPFSPFTDSSIDIFQEFQENSNTSTNLIQEKDPLDETNSLEKISSALFSSSSSPPSFQLENLSISHFRNAKYPFSEVKSEEFPVPFESFTCYNNSFMPQSYDGGSDIAMKFMQRSLSSNSFDGKPNNLFQPGFDCVLECSDFQKQILNSPESCFSSGELRRVCSTGDLQKMRTNLQTCNALSSSPLSTEKSFMEEANFKVGRYSAQERKERIHRYRAKRTQRNFNKTIKYACRKTLADNRPRIRGRFARNDEAGEIPKTSMFNRYEEEDDLWIDGFHEEEDEGIIGGGPFFNNFGSTQYQNYDYR</sequence>
<evidence type="ECO:0000259" key="4">
    <source>
        <dbReference type="PROSITE" id="PS51017"/>
    </source>
</evidence>
<dbReference type="PANTHER" id="PTHR31319">
    <property type="entry name" value="ZINC FINGER PROTEIN CONSTANS-LIKE 4"/>
    <property type="match status" value="1"/>
</dbReference>
<dbReference type="InterPro" id="IPR045281">
    <property type="entry name" value="CONSTANS-like"/>
</dbReference>
<dbReference type="PANTHER" id="PTHR31319:SF103">
    <property type="entry name" value="CCT MOTIF FAMILY PROTEIN"/>
    <property type="match status" value="1"/>
</dbReference>
<accession>A0ABD1UIY3</accession>
<reference evidence="6" key="1">
    <citation type="submission" date="2024-07" db="EMBL/GenBank/DDBJ databases">
        <title>Two chromosome-level genome assemblies of Korean endemic species Abeliophyllum distichum and Forsythia ovata (Oleaceae).</title>
        <authorList>
            <person name="Jang H."/>
        </authorList>
    </citation>
    <scope>NUCLEOTIDE SEQUENCE [LARGE SCALE GENOMIC DNA]</scope>
</reference>
<keyword evidence="6" id="KW-1185">Reference proteome</keyword>
<evidence type="ECO:0000313" key="5">
    <source>
        <dbReference type="EMBL" id="KAL2525015.1"/>
    </source>
</evidence>
<evidence type="ECO:0000313" key="6">
    <source>
        <dbReference type="Proteomes" id="UP001604336"/>
    </source>
</evidence>
<dbReference type="PROSITE" id="PS51017">
    <property type="entry name" value="CCT"/>
    <property type="match status" value="1"/>
</dbReference>
<evidence type="ECO:0000256" key="2">
    <source>
        <dbReference type="ARBA" id="ARBA00023242"/>
    </source>
</evidence>
<dbReference type="Proteomes" id="UP001604336">
    <property type="component" value="Unassembled WGS sequence"/>
</dbReference>